<dbReference type="Proteomes" id="UP000740830">
    <property type="component" value="Unassembled WGS sequence"/>
</dbReference>
<accession>A0ABS6C5X3</accession>
<reference evidence="1 2" key="1">
    <citation type="submission" date="2021-06" db="EMBL/GenBank/DDBJ databases">
        <title>Clostridia strains as spoilage organisms.</title>
        <authorList>
            <person name="Wambui J."/>
            <person name="Stephan R."/>
            <person name="Stevens M.J.A."/>
        </authorList>
    </citation>
    <scope>NUCLEOTIDE SEQUENCE [LARGE SCALE GENOMIC DNA]</scope>
    <source>
        <strain evidence="1 2">CM013</strain>
    </source>
</reference>
<keyword evidence="2" id="KW-1185">Reference proteome</keyword>
<dbReference type="RefSeq" id="WP_216132741.1">
    <property type="nucleotide sequence ID" value="NZ_JAHLDG010000024.1"/>
</dbReference>
<gene>
    <name evidence="1" type="ORF">KPL27_12470</name>
</gene>
<dbReference type="PROSITE" id="PS51257">
    <property type="entry name" value="PROKAR_LIPOPROTEIN"/>
    <property type="match status" value="1"/>
</dbReference>
<proteinExistence type="predicted"/>
<sequence>MFKKKNNIILILLSVIITTFFLGCTKTSETEPSNFPLRKEVGNYIIDIDYTKDFGNYLLTKYYITTKDGSNIDGIINSVEFRYRPSYLGGSIDPLTLGINDISKLNSSSFNNDIFTHFYSYNTATEKDGTSFARKWFFSNIYKDKAYYY</sequence>
<evidence type="ECO:0000313" key="1">
    <source>
        <dbReference type="EMBL" id="MBU3220891.1"/>
    </source>
</evidence>
<organism evidence="1 2">
    <name type="scientific">Clostridium algidicarnis</name>
    <dbReference type="NCBI Taxonomy" id="37659"/>
    <lineage>
        <taxon>Bacteria</taxon>
        <taxon>Bacillati</taxon>
        <taxon>Bacillota</taxon>
        <taxon>Clostridia</taxon>
        <taxon>Eubacteriales</taxon>
        <taxon>Clostridiaceae</taxon>
        <taxon>Clostridium</taxon>
    </lineage>
</organism>
<evidence type="ECO:0008006" key="3">
    <source>
        <dbReference type="Google" id="ProtNLM"/>
    </source>
</evidence>
<evidence type="ECO:0000313" key="2">
    <source>
        <dbReference type="Proteomes" id="UP000740830"/>
    </source>
</evidence>
<name>A0ABS6C5X3_9CLOT</name>
<dbReference type="EMBL" id="JAHLDG010000024">
    <property type="protein sequence ID" value="MBU3220891.1"/>
    <property type="molecule type" value="Genomic_DNA"/>
</dbReference>
<comment type="caution">
    <text evidence="1">The sequence shown here is derived from an EMBL/GenBank/DDBJ whole genome shotgun (WGS) entry which is preliminary data.</text>
</comment>
<protein>
    <recommendedName>
        <fullName evidence="3">Lipoprotein</fullName>
    </recommendedName>
</protein>